<dbReference type="Proteomes" id="UP001378188">
    <property type="component" value="Unassembled WGS sequence"/>
</dbReference>
<keyword evidence="1 3" id="KW-0378">Hydrolase</keyword>
<dbReference type="EMBL" id="JAZHOF010000004">
    <property type="protein sequence ID" value="MEJ8571927.1"/>
    <property type="molecule type" value="Genomic_DNA"/>
</dbReference>
<dbReference type="InterPro" id="IPR013094">
    <property type="entry name" value="AB_hydrolase_3"/>
</dbReference>
<dbReference type="GO" id="GO:0016787">
    <property type="term" value="F:hydrolase activity"/>
    <property type="evidence" value="ECO:0007669"/>
    <property type="project" value="UniProtKB-KW"/>
</dbReference>
<evidence type="ECO:0000259" key="2">
    <source>
        <dbReference type="Pfam" id="PF07859"/>
    </source>
</evidence>
<keyword evidence="4" id="KW-1185">Reference proteome</keyword>
<comment type="caution">
    <text evidence="3">The sequence shown here is derived from an EMBL/GenBank/DDBJ whole genome shotgun (WGS) entry which is preliminary data.</text>
</comment>
<evidence type="ECO:0000256" key="1">
    <source>
        <dbReference type="ARBA" id="ARBA00022801"/>
    </source>
</evidence>
<dbReference type="RefSeq" id="WP_340329628.1">
    <property type="nucleotide sequence ID" value="NZ_JAZHOF010000004.1"/>
</dbReference>
<dbReference type="InterPro" id="IPR050300">
    <property type="entry name" value="GDXG_lipolytic_enzyme"/>
</dbReference>
<protein>
    <submittedName>
        <fullName evidence="3">Alpha/beta hydrolase</fullName>
    </submittedName>
</protein>
<name>A0AAW9RNV3_9HYPH</name>
<organism evidence="3 4">
    <name type="scientific">Microbaculum marinum</name>
    <dbReference type="NCBI Taxonomy" id="1764581"/>
    <lineage>
        <taxon>Bacteria</taxon>
        <taxon>Pseudomonadati</taxon>
        <taxon>Pseudomonadota</taxon>
        <taxon>Alphaproteobacteria</taxon>
        <taxon>Hyphomicrobiales</taxon>
        <taxon>Tepidamorphaceae</taxon>
        <taxon>Microbaculum</taxon>
    </lineage>
</organism>
<proteinExistence type="predicted"/>
<feature type="domain" description="Alpha/beta hydrolase fold-3" evidence="2">
    <location>
        <begin position="69"/>
        <end position="172"/>
    </location>
</feature>
<dbReference type="InterPro" id="IPR029058">
    <property type="entry name" value="AB_hydrolase_fold"/>
</dbReference>
<dbReference type="SUPFAM" id="SSF53474">
    <property type="entry name" value="alpha/beta-Hydrolases"/>
    <property type="match status" value="1"/>
</dbReference>
<dbReference type="PANTHER" id="PTHR48081:SF33">
    <property type="entry name" value="KYNURENINE FORMAMIDASE"/>
    <property type="match status" value="1"/>
</dbReference>
<dbReference type="AlphaFoldDB" id="A0AAW9RNV3"/>
<sequence length="271" mass="29315">MNATDYEAEYNNRARVPEHPAIIEGWARDAAAFREQAECETAISYGGRARNRLDLFLPGNGAKVDRLAVFIHGGYWQGLDNSFFSHMARGALAHGLAVAVPTYTLCPEVRIGDIVAEMRLACDWLWDRFRVPMAVSGHSAGGHLAAALLASEWEPGGPEIVAAQPISGLFDLAPLIPTSLNGALRLDEAEARDQSPLFWPAPAGRRLHAWVGGEESGEFHRQCREIARTWGAAGVETSCTSLDGTNHFTVIAPLADPDSEMTRDLVALATA</sequence>
<evidence type="ECO:0000313" key="4">
    <source>
        <dbReference type="Proteomes" id="UP001378188"/>
    </source>
</evidence>
<dbReference type="PANTHER" id="PTHR48081">
    <property type="entry name" value="AB HYDROLASE SUPERFAMILY PROTEIN C4A8.06C"/>
    <property type="match status" value="1"/>
</dbReference>
<dbReference type="Pfam" id="PF07859">
    <property type="entry name" value="Abhydrolase_3"/>
    <property type="match status" value="1"/>
</dbReference>
<accession>A0AAW9RNV3</accession>
<evidence type="ECO:0000313" key="3">
    <source>
        <dbReference type="EMBL" id="MEJ8571927.1"/>
    </source>
</evidence>
<dbReference type="Gene3D" id="3.40.50.1820">
    <property type="entry name" value="alpha/beta hydrolase"/>
    <property type="match status" value="1"/>
</dbReference>
<reference evidence="3 4" key="1">
    <citation type="submission" date="2024-02" db="EMBL/GenBank/DDBJ databases">
        <title>Genome analysis and characterization of Microbaculum marinisediminis sp. nov., isolated from marine sediment.</title>
        <authorList>
            <person name="Du Z.-J."/>
            <person name="Ye Y.-Q."/>
            <person name="Zhang Z.-R."/>
            <person name="Yuan S.-M."/>
            <person name="Zhang X.-Y."/>
        </authorList>
    </citation>
    <scope>NUCLEOTIDE SEQUENCE [LARGE SCALE GENOMIC DNA]</scope>
    <source>
        <strain evidence="3 4">SDUM1044001</strain>
    </source>
</reference>
<gene>
    <name evidence="3" type="ORF">V3328_10615</name>
</gene>